<organism evidence="9 10">
    <name type="scientific">Pichia inconspicua</name>
    <dbReference type="NCBI Taxonomy" id="52247"/>
    <lineage>
        <taxon>Eukaryota</taxon>
        <taxon>Fungi</taxon>
        <taxon>Dikarya</taxon>
        <taxon>Ascomycota</taxon>
        <taxon>Saccharomycotina</taxon>
        <taxon>Pichiomycetes</taxon>
        <taxon>Pichiales</taxon>
        <taxon>Pichiaceae</taxon>
        <taxon>Pichia</taxon>
    </lineage>
</organism>
<evidence type="ECO:0000256" key="2">
    <source>
        <dbReference type="ARBA" id="ARBA00023043"/>
    </source>
</evidence>
<dbReference type="PANTHER" id="PTHR43828">
    <property type="entry name" value="ASPARAGINASE"/>
    <property type="match status" value="1"/>
</dbReference>
<evidence type="ECO:0000313" key="10">
    <source>
        <dbReference type="Proteomes" id="UP000307173"/>
    </source>
</evidence>
<keyword evidence="1" id="KW-0677">Repeat</keyword>
<keyword evidence="3" id="KW-0238">DNA-binding</keyword>
<dbReference type="Gene3D" id="3.10.260.10">
    <property type="entry name" value="Transcription regulator HTH, APSES-type DNA-binding domain"/>
    <property type="match status" value="1"/>
</dbReference>
<dbReference type="InterPro" id="IPR002110">
    <property type="entry name" value="Ankyrin_rpt"/>
</dbReference>
<dbReference type="PANTHER" id="PTHR43828:SF15">
    <property type="entry name" value="TRANSCRIPTION FACTOR MBP1"/>
    <property type="match status" value="1"/>
</dbReference>
<reference evidence="9 10" key="1">
    <citation type="journal article" date="2019" name="Front. Genet.">
        <title>Whole-Genome Sequencing of the Opportunistic Yeast Pathogen Candida inconspicua Uncovers Its Hybrid Origin.</title>
        <authorList>
            <person name="Mixao V."/>
            <person name="Hansen A.P."/>
            <person name="Saus E."/>
            <person name="Boekhout T."/>
            <person name="Lass-Florl C."/>
            <person name="Gabaldon T."/>
        </authorList>
    </citation>
    <scope>NUCLEOTIDE SEQUENCE [LARGE SCALE GENOMIC DNA]</scope>
    <source>
        <strain evidence="9 10">CBS 180</strain>
    </source>
</reference>
<accession>A0A4T0WW19</accession>
<dbReference type="InterPro" id="IPR003163">
    <property type="entry name" value="Tscrpt_reg_HTH_APSES-type"/>
</dbReference>
<dbReference type="InterPro" id="IPR051642">
    <property type="entry name" value="SWI6-like"/>
</dbReference>
<proteinExistence type="predicted"/>
<dbReference type="Pfam" id="PF00023">
    <property type="entry name" value="Ank"/>
    <property type="match status" value="2"/>
</dbReference>
<keyword evidence="10" id="KW-1185">Reference proteome</keyword>
<dbReference type="SUPFAM" id="SSF48403">
    <property type="entry name" value="Ankyrin repeat"/>
    <property type="match status" value="1"/>
</dbReference>
<name>A0A4T0WW19_9ASCO</name>
<evidence type="ECO:0000256" key="6">
    <source>
        <dbReference type="PROSITE-ProRule" id="PRU00023"/>
    </source>
</evidence>
<dbReference type="GO" id="GO:0033309">
    <property type="term" value="C:SBF transcription complex"/>
    <property type="evidence" value="ECO:0007669"/>
    <property type="project" value="TreeGrafter"/>
</dbReference>
<dbReference type="FunFam" id="3.10.260.10:FF:000004">
    <property type="entry name" value="Transcription factor MBP1"/>
    <property type="match status" value="1"/>
</dbReference>
<dbReference type="Proteomes" id="UP000307173">
    <property type="component" value="Unassembled WGS sequence"/>
</dbReference>
<dbReference type="GO" id="GO:0003677">
    <property type="term" value="F:DNA binding"/>
    <property type="evidence" value="ECO:0007669"/>
    <property type="project" value="UniProtKB-KW"/>
</dbReference>
<evidence type="ECO:0000259" key="8">
    <source>
        <dbReference type="PROSITE" id="PS51299"/>
    </source>
</evidence>
<sequence>MHEKLYSATYSGVAVYEFIHPKSSVMRRKKDGWVNATHILKVANFPKAKRTRILEKDVQTGVHEKVQGGYGKYQGTWVPLKRAIEIAQEFGVVNELTPVFDYISNGAITPPPAPKHHHATTASGTRKPRITKAAKLAAEAAALASASASTISPSGDSIHELSKQNLLKGIPGRRSYKKRKTSTETSGSPTLSSASSASSSSRKKKPKSSQLSHLPPPNYNNTLTPNSRNYTSNDNEQFKRTLRAPNQSPFSPVQPNNLNLLADDLDEDEDDDDDDDDEDDEEDENENIELESNTDKLGINHESFKPPSSFYNRIQHEPSTVEFMSEHDIDKALGSASDMNDLRRPSPLYFPNGPKNITFNSSNLLKSPNNQVIPQQSLLDKTYVKVLYNYFIETDSNQNVEMPSFITDEYNGFNVNQQIDNQGNTALHWACAMGDIRMCETLIQRGCDVRILNNAGEEPIVRAVSYANCYTRRAFNSLLDLLSSCLLDIDLNSRTLLHHIALATFDKNNLPSARYYTENLLVKIMELTQSNEVFIEFVNKQDIDGNTALHIMSVNNATKCVNILLGYNARIDLQNKLGDKASDYLSEKFTQEQSFLSNGNHYDSILRPFVPSFNASFSPYQPFSRNGNSYLEPFQNHINPTLNGAAGALLNINQSVLLAANHASTTSMKINQVSVEVINKLNDLSNSFDQEIAQKNDDIKELTLIVDQMDNDINKTSFDIKEGLRLFKLDNIEENDQEGMEKSIASQIEKETEGFAEKYELLAKLIDRSQAMNLAKIVQQYETDVLSLKEPEQETNLSDERIEKAINLTMLQLLRKKSVEVFIDIMTKPDLNIEKLDRYRKLISKLSNMPLSEVDSNLNNIEECLRRDASSTANASISNDDKENK</sequence>
<dbReference type="OrthoDB" id="6718656at2759"/>
<feature type="domain" description="HTH APSES-type" evidence="8">
    <location>
        <begin position="5"/>
        <end position="112"/>
    </location>
</feature>
<feature type="compositionally biased region" description="Low complexity" evidence="7">
    <location>
        <begin position="185"/>
        <end position="200"/>
    </location>
</feature>
<feature type="repeat" description="ANK" evidence="6">
    <location>
        <begin position="544"/>
        <end position="576"/>
    </location>
</feature>
<evidence type="ECO:0000256" key="3">
    <source>
        <dbReference type="ARBA" id="ARBA00023125"/>
    </source>
</evidence>
<dbReference type="EMBL" id="SELW01000657">
    <property type="protein sequence ID" value="TID15041.1"/>
    <property type="molecule type" value="Genomic_DNA"/>
</dbReference>
<dbReference type="SMART" id="SM01252">
    <property type="entry name" value="KilA-N"/>
    <property type="match status" value="1"/>
</dbReference>
<dbReference type="GO" id="GO:0001228">
    <property type="term" value="F:DNA-binding transcription activator activity, RNA polymerase II-specific"/>
    <property type="evidence" value="ECO:0007669"/>
    <property type="project" value="UniProtKB-ARBA"/>
</dbReference>
<dbReference type="InterPro" id="IPR036887">
    <property type="entry name" value="HTH_APSES_sf"/>
</dbReference>
<dbReference type="GO" id="GO:0030907">
    <property type="term" value="C:MBF transcription complex"/>
    <property type="evidence" value="ECO:0007669"/>
    <property type="project" value="UniProtKB-ARBA"/>
</dbReference>
<dbReference type="PROSITE" id="PS50088">
    <property type="entry name" value="ANK_REPEAT"/>
    <property type="match status" value="2"/>
</dbReference>
<comment type="caution">
    <text evidence="9">The sequence shown here is derived from an EMBL/GenBank/DDBJ whole genome shotgun (WGS) entry which is preliminary data.</text>
</comment>
<keyword evidence="2 6" id="KW-0040">ANK repeat</keyword>
<feature type="region of interest" description="Disordered" evidence="7">
    <location>
        <begin position="263"/>
        <end position="301"/>
    </location>
</feature>
<dbReference type="Pfam" id="PF04383">
    <property type="entry name" value="KilA-N"/>
    <property type="match status" value="1"/>
</dbReference>
<dbReference type="SMART" id="SM00248">
    <property type="entry name" value="ANK"/>
    <property type="match status" value="2"/>
</dbReference>
<feature type="repeat" description="ANK" evidence="6">
    <location>
        <begin position="422"/>
        <end position="454"/>
    </location>
</feature>
<feature type="compositionally biased region" description="Acidic residues" evidence="7">
    <location>
        <begin position="263"/>
        <end position="289"/>
    </location>
</feature>
<dbReference type="InterPro" id="IPR036770">
    <property type="entry name" value="Ankyrin_rpt-contain_sf"/>
</dbReference>
<dbReference type="InterPro" id="IPR018004">
    <property type="entry name" value="KilA/APSES_HTH"/>
</dbReference>
<evidence type="ECO:0000256" key="4">
    <source>
        <dbReference type="ARBA" id="ARBA00054211"/>
    </source>
</evidence>
<feature type="region of interest" description="Disordered" evidence="7">
    <location>
        <begin position="108"/>
        <end position="130"/>
    </location>
</feature>
<evidence type="ECO:0000256" key="5">
    <source>
        <dbReference type="ARBA" id="ARBA00073969"/>
    </source>
</evidence>
<protein>
    <recommendedName>
        <fullName evidence="5">Transcription factor MBP1</fullName>
    </recommendedName>
</protein>
<dbReference type="PROSITE" id="PS50297">
    <property type="entry name" value="ANK_REP_REGION"/>
    <property type="match status" value="2"/>
</dbReference>
<dbReference type="SUPFAM" id="SSF54616">
    <property type="entry name" value="DNA-binding domain of Mlu1-box binding protein MBP1"/>
    <property type="match status" value="1"/>
</dbReference>
<dbReference type="STRING" id="52247.A0A4T0WW19"/>
<comment type="function">
    <text evidence="4">Binds to MCB elements (Mlu I cell cycle box) found in the promoter of most DNA synthesis genes. Transcriptional activation by MBF has an important role in the transition from G1 to S phase. It may have a dual role in that it behaves as an activator of transcription at the G1-S boundary and as a repressor during other stages of the cell cycle.</text>
</comment>
<feature type="region of interest" description="Disordered" evidence="7">
    <location>
        <begin position="150"/>
        <end position="233"/>
    </location>
</feature>
<evidence type="ECO:0000313" key="9">
    <source>
        <dbReference type="EMBL" id="TID15041.1"/>
    </source>
</evidence>
<evidence type="ECO:0000256" key="1">
    <source>
        <dbReference type="ARBA" id="ARBA00022737"/>
    </source>
</evidence>
<evidence type="ECO:0000256" key="7">
    <source>
        <dbReference type="SAM" id="MobiDB-lite"/>
    </source>
</evidence>
<gene>
    <name evidence="9" type="ORF">CANINC_004712</name>
</gene>
<dbReference type="AlphaFoldDB" id="A0A4T0WW19"/>
<dbReference type="PROSITE" id="PS51299">
    <property type="entry name" value="HTH_APSES"/>
    <property type="match status" value="1"/>
</dbReference>
<dbReference type="Gene3D" id="1.25.40.20">
    <property type="entry name" value="Ankyrin repeat-containing domain"/>
    <property type="match status" value="1"/>
</dbReference>